<dbReference type="EMBL" id="VVXK01000061">
    <property type="protein sequence ID" value="KAA2363350.1"/>
    <property type="molecule type" value="Genomic_DNA"/>
</dbReference>
<dbReference type="GO" id="GO:0003677">
    <property type="term" value="F:DNA binding"/>
    <property type="evidence" value="ECO:0007669"/>
    <property type="project" value="InterPro"/>
</dbReference>
<reference evidence="3 4" key="1">
    <citation type="journal article" date="2019" name="Nat. Med.">
        <title>A library of human gut bacterial isolates paired with longitudinal multiomics data enables mechanistic microbiome research.</title>
        <authorList>
            <person name="Poyet M."/>
            <person name="Groussin M."/>
            <person name="Gibbons S.M."/>
            <person name="Avila-Pacheco J."/>
            <person name="Jiang X."/>
            <person name="Kearney S.M."/>
            <person name="Perrotta A.R."/>
            <person name="Berdy B."/>
            <person name="Zhao S."/>
            <person name="Lieberman T.D."/>
            <person name="Swanson P.K."/>
            <person name="Smith M."/>
            <person name="Roesemann S."/>
            <person name="Alexander J.E."/>
            <person name="Rich S.A."/>
            <person name="Livny J."/>
            <person name="Vlamakis H."/>
            <person name="Clish C."/>
            <person name="Bullock K."/>
            <person name="Deik A."/>
            <person name="Scott J."/>
            <person name="Pierce K.A."/>
            <person name="Xavier R.J."/>
            <person name="Alm E.J."/>
        </authorList>
    </citation>
    <scope>NUCLEOTIDE SEQUENCE [LARGE SCALE GENOMIC DNA]</scope>
    <source>
        <strain evidence="3 4">BIOML-A2</strain>
    </source>
</reference>
<sequence>MPNPKLPPILINKAGSVYYVYTYKNIWDRELKRSKRGESKKIGTILGGQKEGKIRFDEAFLQEHPEFRNYQVERKGKDYVFTPISEEGITLEQARNIKKLHAGATWALDQIVADSPVGEFLKECFPRHKDYKKILSLAYFLILNQNNNVSFYESFAETTRLPYPRALSPSAVTRLFQRIELRDVQRYFSLMRSYLQEDEDNKIILALDSTSISSYSTNLTHIEYGKNKDDDALPQLNVLFLVDQKSGLPIFYRFYDGNVPDVSTIRHTIADQALLNMKNVVLVADKGYNSVKNINDCLINKVEFIFNVRLGTKGCLARELIDEHRKKFAGLNSGDPYIRKNIATAKVNWKYDPRPVDGKPASNTASAELYYHMFYDPVIYQEAANKLTESLLTIKKKLLEEEALTEQEEELKEKFFRNDKEKGLIIVNRRVDEYLKYKGFRVLVTDSEKDPVKAWTAYADRWRVEDAFATLKDRLGCNRIRCSDNKALQGKTFVQFIATGLSLMVRSRIRSYMRENKKAGKLNLVYESDSKILQVLNNVMQTRFNHGYYFDEVAGKKIKYFEALDVRVPGAGPGTPEEVPEEPETEPLLGTDIEI</sequence>
<feature type="domain" description="Transposase IS4-like" evidence="2">
    <location>
        <begin position="202"/>
        <end position="498"/>
    </location>
</feature>
<proteinExistence type="predicted"/>
<dbReference type="GO" id="GO:0004803">
    <property type="term" value="F:transposase activity"/>
    <property type="evidence" value="ECO:0007669"/>
    <property type="project" value="InterPro"/>
</dbReference>
<dbReference type="PANTHER" id="PTHR34614">
    <property type="match status" value="1"/>
</dbReference>
<feature type="region of interest" description="Disordered" evidence="1">
    <location>
        <begin position="571"/>
        <end position="595"/>
    </location>
</feature>
<evidence type="ECO:0000313" key="3">
    <source>
        <dbReference type="EMBL" id="KAA2363350.1"/>
    </source>
</evidence>
<dbReference type="SUPFAM" id="SSF53098">
    <property type="entry name" value="Ribonuclease H-like"/>
    <property type="match status" value="1"/>
</dbReference>
<protein>
    <submittedName>
        <fullName evidence="3">Transposase</fullName>
    </submittedName>
</protein>
<name>A0A5B3FQ85_9BACT</name>
<feature type="compositionally biased region" description="Low complexity" evidence="1">
    <location>
        <begin position="586"/>
        <end position="595"/>
    </location>
</feature>
<gene>
    <name evidence="3" type="ORF">F2Y13_16090</name>
</gene>
<dbReference type="PANTHER" id="PTHR34614:SF2">
    <property type="entry name" value="TRANSPOSASE IS4-LIKE DOMAIN-CONTAINING PROTEIN"/>
    <property type="match status" value="1"/>
</dbReference>
<dbReference type="GO" id="GO:0006313">
    <property type="term" value="P:DNA transposition"/>
    <property type="evidence" value="ECO:0007669"/>
    <property type="project" value="InterPro"/>
</dbReference>
<organism evidence="3 4">
    <name type="scientific">Alistipes shahii</name>
    <dbReference type="NCBI Taxonomy" id="328814"/>
    <lineage>
        <taxon>Bacteria</taxon>
        <taxon>Pseudomonadati</taxon>
        <taxon>Bacteroidota</taxon>
        <taxon>Bacteroidia</taxon>
        <taxon>Bacteroidales</taxon>
        <taxon>Rikenellaceae</taxon>
        <taxon>Alistipes</taxon>
    </lineage>
</organism>
<evidence type="ECO:0000259" key="2">
    <source>
        <dbReference type="Pfam" id="PF01609"/>
    </source>
</evidence>
<dbReference type="Pfam" id="PF01609">
    <property type="entry name" value="DDE_Tnp_1"/>
    <property type="match status" value="1"/>
</dbReference>
<comment type="caution">
    <text evidence="3">The sequence shown here is derived from an EMBL/GenBank/DDBJ whole genome shotgun (WGS) entry which is preliminary data.</text>
</comment>
<evidence type="ECO:0000313" key="4">
    <source>
        <dbReference type="Proteomes" id="UP000323567"/>
    </source>
</evidence>
<accession>A0A5B3FQ85</accession>
<dbReference type="AlphaFoldDB" id="A0A5B3FQ85"/>
<evidence type="ECO:0000256" key="1">
    <source>
        <dbReference type="SAM" id="MobiDB-lite"/>
    </source>
</evidence>
<dbReference type="InterPro" id="IPR002559">
    <property type="entry name" value="Transposase_11"/>
</dbReference>
<dbReference type="InterPro" id="IPR012337">
    <property type="entry name" value="RNaseH-like_sf"/>
</dbReference>
<dbReference type="Proteomes" id="UP000323567">
    <property type="component" value="Unassembled WGS sequence"/>
</dbReference>